<evidence type="ECO:0000256" key="8">
    <source>
        <dbReference type="ARBA" id="ARBA00022741"/>
    </source>
</evidence>
<dbReference type="PANTHER" id="PTHR45453:SF3">
    <property type="entry name" value="HISTIDINE KINASE"/>
    <property type="match status" value="1"/>
</dbReference>
<dbReference type="GO" id="GO:0000155">
    <property type="term" value="F:phosphorelay sensor kinase activity"/>
    <property type="evidence" value="ECO:0007669"/>
    <property type="project" value="InterPro"/>
</dbReference>
<evidence type="ECO:0000256" key="10">
    <source>
        <dbReference type="ARBA" id="ARBA00022840"/>
    </source>
</evidence>
<dbReference type="SUPFAM" id="SSF47384">
    <property type="entry name" value="Homodimeric domain of signal transducing histidine kinase"/>
    <property type="match status" value="1"/>
</dbReference>
<feature type="domain" description="HAMP" evidence="17">
    <location>
        <begin position="307"/>
        <end position="359"/>
    </location>
</feature>
<dbReference type="Gene3D" id="1.10.287.130">
    <property type="match status" value="1"/>
</dbReference>
<dbReference type="PROSITE" id="PS50109">
    <property type="entry name" value="HIS_KIN"/>
    <property type="match status" value="1"/>
</dbReference>
<keyword evidence="6" id="KW-0808">Transferase</keyword>
<dbReference type="InterPro" id="IPR003661">
    <property type="entry name" value="HisK_dim/P_dom"/>
</dbReference>
<dbReference type="InterPro" id="IPR004358">
    <property type="entry name" value="Sig_transdc_His_kin-like_C"/>
</dbReference>
<keyword evidence="10" id="KW-0067">ATP-binding</keyword>
<evidence type="ECO:0000256" key="6">
    <source>
        <dbReference type="ARBA" id="ARBA00022679"/>
    </source>
</evidence>
<evidence type="ECO:0000256" key="11">
    <source>
        <dbReference type="ARBA" id="ARBA00022989"/>
    </source>
</evidence>
<evidence type="ECO:0000256" key="13">
    <source>
        <dbReference type="ARBA" id="ARBA00023136"/>
    </source>
</evidence>
<accession>A0A9W5Q8D4</accession>
<dbReference type="PRINTS" id="PR00344">
    <property type="entry name" value="BCTRLSENSOR"/>
</dbReference>
<gene>
    <name evidence="18" type="ORF">IKE_00440</name>
</gene>
<dbReference type="FunFam" id="3.30.565.10:FF:000006">
    <property type="entry name" value="Sensor histidine kinase WalK"/>
    <property type="match status" value="1"/>
</dbReference>
<evidence type="ECO:0000256" key="4">
    <source>
        <dbReference type="ARBA" id="ARBA00022475"/>
    </source>
</evidence>
<dbReference type="InterPro" id="IPR005467">
    <property type="entry name" value="His_kinase_dom"/>
</dbReference>
<dbReference type="PANTHER" id="PTHR45453">
    <property type="entry name" value="PHOSPHATE REGULON SENSOR PROTEIN PHOR"/>
    <property type="match status" value="1"/>
</dbReference>
<evidence type="ECO:0000256" key="12">
    <source>
        <dbReference type="ARBA" id="ARBA00023012"/>
    </source>
</evidence>
<dbReference type="CDD" id="cd06225">
    <property type="entry name" value="HAMP"/>
    <property type="match status" value="1"/>
</dbReference>
<comment type="subcellular location">
    <subcellularLocation>
        <location evidence="2">Cell membrane</location>
        <topology evidence="2">Multi-pass membrane protein</topology>
    </subcellularLocation>
</comment>
<dbReference type="InterPro" id="IPR036890">
    <property type="entry name" value="HATPase_C_sf"/>
</dbReference>
<keyword evidence="4" id="KW-1003">Cell membrane</keyword>
<dbReference type="PROSITE" id="PS50885">
    <property type="entry name" value="HAMP"/>
    <property type="match status" value="1"/>
</dbReference>
<dbReference type="Pfam" id="PF02518">
    <property type="entry name" value="HATPase_c"/>
    <property type="match status" value="1"/>
</dbReference>
<evidence type="ECO:0000313" key="19">
    <source>
        <dbReference type="Proteomes" id="UP000014023"/>
    </source>
</evidence>
<proteinExistence type="predicted"/>
<comment type="catalytic activity">
    <reaction evidence="1">
        <text>ATP + protein L-histidine = ADP + protein N-phospho-L-histidine.</text>
        <dbReference type="EC" id="2.7.13.3"/>
    </reaction>
</comment>
<keyword evidence="9" id="KW-0418">Kinase</keyword>
<evidence type="ECO:0000256" key="3">
    <source>
        <dbReference type="ARBA" id="ARBA00012438"/>
    </source>
</evidence>
<dbReference type="GO" id="GO:0016036">
    <property type="term" value="P:cellular response to phosphate starvation"/>
    <property type="evidence" value="ECO:0007669"/>
    <property type="project" value="TreeGrafter"/>
</dbReference>
<evidence type="ECO:0000256" key="1">
    <source>
        <dbReference type="ARBA" id="ARBA00000085"/>
    </source>
</evidence>
<evidence type="ECO:0000259" key="16">
    <source>
        <dbReference type="PROSITE" id="PS50109"/>
    </source>
</evidence>
<keyword evidence="12" id="KW-0902">Two-component regulatory system</keyword>
<evidence type="ECO:0000256" key="7">
    <source>
        <dbReference type="ARBA" id="ARBA00022692"/>
    </source>
</evidence>
<evidence type="ECO:0000259" key="17">
    <source>
        <dbReference type="PROSITE" id="PS50885"/>
    </source>
</evidence>
<evidence type="ECO:0000256" key="9">
    <source>
        <dbReference type="ARBA" id="ARBA00022777"/>
    </source>
</evidence>
<dbReference type="Pfam" id="PF00672">
    <property type="entry name" value="HAMP"/>
    <property type="match status" value="1"/>
</dbReference>
<dbReference type="InterPro" id="IPR036097">
    <property type="entry name" value="HisK_dim/P_sf"/>
</dbReference>
<keyword evidence="13 15" id="KW-0472">Membrane</keyword>
<dbReference type="Gene3D" id="6.10.340.10">
    <property type="match status" value="1"/>
</dbReference>
<name>A0A9W5Q8D4_BACCE</name>
<dbReference type="SMART" id="SM00388">
    <property type="entry name" value="HisKA"/>
    <property type="match status" value="1"/>
</dbReference>
<evidence type="ECO:0000256" key="14">
    <source>
        <dbReference type="SAM" id="Coils"/>
    </source>
</evidence>
<protein>
    <recommendedName>
        <fullName evidence="3">histidine kinase</fullName>
        <ecNumber evidence="3">2.7.13.3</ecNumber>
    </recommendedName>
</protein>
<keyword evidence="5" id="KW-0597">Phosphoprotein</keyword>
<organism evidence="18 19">
    <name type="scientific">Bacillus cereus VD196</name>
    <dbReference type="NCBI Taxonomy" id="1053243"/>
    <lineage>
        <taxon>Bacteria</taxon>
        <taxon>Bacillati</taxon>
        <taxon>Bacillota</taxon>
        <taxon>Bacilli</taxon>
        <taxon>Bacillales</taxon>
        <taxon>Bacillaceae</taxon>
        <taxon>Bacillus</taxon>
        <taxon>Bacillus cereus group</taxon>
    </lineage>
</organism>
<evidence type="ECO:0000256" key="5">
    <source>
        <dbReference type="ARBA" id="ARBA00022553"/>
    </source>
</evidence>
<dbReference type="Proteomes" id="UP000014023">
    <property type="component" value="Unassembled WGS sequence"/>
</dbReference>
<reference evidence="18 19" key="1">
    <citation type="submission" date="2012-12" db="EMBL/GenBank/DDBJ databases">
        <title>The Genome Sequence of Bacillus cereus VD196.</title>
        <authorList>
            <consortium name="The Broad Institute Genome Sequencing Platform"/>
            <consortium name="The Broad Institute Genome Sequencing Center for Infectious Disease"/>
            <person name="Feldgarden M."/>
            <person name="Van der Auwera G.A."/>
            <person name="Mahillon J."/>
            <person name="Duprez V."/>
            <person name="Timmery S."/>
            <person name="Mattelet C."/>
            <person name="Dierick K."/>
            <person name="Sun M."/>
            <person name="Yu Z."/>
            <person name="Zhu L."/>
            <person name="Hu X."/>
            <person name="Shank E.B."/>
            <person name="Swiecicka I."/>
            <person name="Hansen B.M."/>
            <person name="Andrup L."/>
            <person name="Walker B."/>
            <person name="Young S.K."/>
            <person name="Zeng Q."/>
            <person name="Gargeya S."/>
            <person name="Fitzgerald M."/>
            <person name="Haas B."/>
            <person name="Abouelleil A."/>
            <person name="Alvarado L."/>
            <person name="Arachchi H.M."/>
            <person name="Berlin A.M."/>
            <person name="Chapman S.B."/>
            <person name="Dewar J."/>
            <person name="Goldberg J."/>
            <person name="Griggs A."/>
            <person name="Gujja S."/>
            <person name="Hansen M."/>
            <person name="Howarth C."/>
            <person name="Imamovic A."/>
            <person name="Larimer J."/>
            <person name="McCowan C."/>
            <person name="Murphy C."/>
            <person name="Neiman D."/>
            <person name="Pearson M."/>
            <person name="Priest M."/>
            <person name="Roberts A."/>
            <person name="Saif S."/>
            <person name="Shea T."/>
            <person name="Sisk P."/>
            <person name="Sykes S."/>
            <person name="Wortman J."/>
            <person name="Nusbaum C."/>
            <person name="Birren B."/>
        </authorList>
    </citation>
    <scope>NUCLEOTIDE SEQUENCE [LARGE SCALE GENOMIC DNA]</scope>
    <source>
        <strain evidence="18 19">VD196</strain>
    </source>
</reference>
<feature type="transmembrane region" description="Helical" evidence="15">
    <location>
        <begin position="286"/>
        <end position="305"/>
    </location>
</feature>
<dbReference type="FunFam" id="1.10.287.130:FF:000001">
    <property type="entry name" value="Two-component sensor histidine kinase"/>
    <property type="match status" value="1"/>
</dbReference>
<dbReference type="GO" id="GO:0004721">
    <property type="term" value="F:phosphoprotein phosphatase activity"/>
    <property type="evidence" value="ECO:0007669"/>
    <property type="project" value="TreeGrafter"/>
</dbReference>
<feature type="coiled-coil region" evidence="14">
    <location>
        <begin position="351"/>
        <end position="378"/>
    </location>
</feature>
<sequence length="604" mass="69305">MKNRSIVFKLFLLTSTLFTIIFLLFFLGQSLFLEKFYINKKVKTVQTAFEKFVDNYDKSDKSYEQVRKLKQEFHDKTNADMQFLDSNGIIKSDNNYYIDVFNPNNNKQYSIPLNNLLTPEEYNKFENLGLKKDVIINVDGVVQENNIITPQKLGTNYNQWQNEHFYSDFQSINGNPSKNRLASRYKSTTRIVFTGVITKLQLPSKAEVRLANDIETLQAVQYFADMIREGTSNSNQLSTFILDGGENIKNSIFVKPIIENGRITEYAFAIASLQPVNEAMLVLKDYYVYALIIVFLVIILLSFYYSKIIVKPLIKINRVTKKMANFDFSEKLPVTADDEIGGLSGSINTLSVNLKDRIDRLNVANTKLQQDIERERQLEKTRKEFISGVSHELKTPLSVIRSFAEGIKDGVSKDTSYYTDVILEETENMNRLIVEMLELAKLESGTYKLDMTTFSIGELTQQVYTKLLFSMEEKHLQVNIDADPSILVKANRSRIEQVVVNLLSNAIRYTPEGEKIQVSIIEAEDNVKVEIENTGNPIPEESLEKIWDRFYRLDASRSRHTGGTGLGLSIVKNILDLHHAEYGVYNTTNSVVFYFNLQKVKEVK</sequence>
<dbReference type="Pfam" id="PF00512">
    <property type="entry name" value="HisKA"/>
    <property type="match status" value="1"/>
</dbReference>
<dbReference type="SUPFAM" id="SSF158472">
    <property type="entry name" value="HAMP domain-like"/>
    <property type="match status" value="1"/>
</dbReference>
<dbReference type="GO" id="GO:0005524">
    <property type="term" value="F:ATP binding"/>
    <property type="evidence" value="ECO:0007669"/>
    <property type="project" value="UniProtKB-KW"/>
</dbReference>
<comment type="caution">
    <text evidence="18">The sequence shown here is derived from an EMBL/GenBank/DDBJ whole genome shotgun (WGS) entry which is preliminary data.</text>
</comment>
<keyword evidence="7 15" id="KW-0812">Transmembrane</keyword>
<keyword evidence="8" id="KW-0547">Nucleotide-binding</keyword>
<evidence type="ECO:0000313" key="18">
    <source>
        <dbReference type="EMBL" id="EOO69608.1"/>
    </source>
</evidence>
<dbReference type="CDD" id="cd00082">
    <property type="entry name" value="HisKA"/>
    <property type="match status" value="1"/>
</dbReference>
<dbReference type="RefSeq" id="WP_000797515.1">
    <property type="nucleotide sequence ID" value="NZ_KB976254.1"/>
</dbReference>
<dbReference type="InterPro" id="IPR050351">
    <property type="entry name" value="BphY/WalK/GraS-like"/>
</dbReference>
<dbReference type="EMBL" id="AHFL01000005">
    <property type="protein sequence ID" value="EOO69608.1"/>
    <property type="molecule type" value="Genomic_DNA"/>
</dbReference>
<dbReference type="AlphaFoldDB" id="A0A9W5Q8D4"/>
<dbReference type="SUPFAM" id="SSF55874">
    <property type="entry name" value="ATPase domain of HSP90 chaperone/DNA topoisomerase II/histidine kinase"/>
    <property type="match status" value="1"/>
</dbReference>
<dbReference type="InterPro" id="IPR003660">
    <property type="entry name" value="HAMP_dom"/>
</dbReference>
<dbReference type="SMART" id="SM00304">
    <property type="entry name" value="HAMP"/>
    <property type="match status" value="1"/>
</dbReference>
<feature type="domain" description="Histidine kinase" evidence="16">
    <location>
        <begin position="388"/>
        <end position="601"/>
    </location>
</feature>
<dbReference type="EC" id="2.7.13.3" evidence="3"/>
<dbReference type="Gene3D" id="3.30.565.10">
    <property type="entry name" value="Histidine kinase-like ATPase, C-terminal domain"/>
    <property type="match status" value="1"/>
</dbReference>
<keyword evidence="11 15" id="KW-1133">Transmembrane helix</keyword>
<evidence type="ECO:0000256" key="15">
    <source>
        <dbReference type="SAM" id="Phobius"/>
    </source>
</evidence>
<dbReference type="GO" id="GO:0005886">
    <property type="term" value="C:plasma membrane"/>
    <property type="evidence" value="ECO:0007669"/>
    <property type="project" value="UniProtKB-SubCell"/>
</dbReference>
<keyword evidence="14" id="KW-0175">Coiled coil</keyword>
<dbReference type="SMART" id="SM00387">
    <property type="entry name" value="HATPase_c"/>
    <property type="match status" value="1"/>
</dbReference>
<evidence type="ECO:0000256" key="2">
    <source>
        <dbReference type="ARBA" id="ARBA00004651"/>
    </source>
</evidence>
<dbReference type="InterPro" id="IPR003594">
    <property type="entry name" value="HATPase_dom"/>
</dbReference>